<dbReference type="Gene3D" id="1.10.287.1490">
    <property type="match status" value="1"/>
</dbReference>
<evidence type="ECO:0000313" key="2">
    <source>
        <dbReference type="Proteomes" id="UP000807353"/>
    </source>
</evidence>
<comment type="caution">
    <text evidence="1">The sequence shown here is derived from an EMBL/GenBank/DDBJ whole genome shotgun (WGS) entry which is preliminary data.</text>
</comment>
<dbReference type="AlphaFoldDB" id="A0A9P5Y582"/>
<proteinExistence type="predicted"/>
<name>A0A9P5Y582_9AGAR</name>
<sequence>MESIRNALNTLRLRAESGSARRKDAEAQTKILELQLESKDAEIVSLQDRLRLAKTLITLADEWDKALSKLQETEDRIEHVDAKVKNLSSFLERVEIERDTLESQCTGLCTKQLELEAELAELLT</sequence>
<dbReference type="Proteomes" id="UP000807353">
    <property type="component" value="Unassembled WGS sequence"/>
</dbReference>
<dbReference type="OrthoDB" id="3042470at2759"/>
<dbReference type="SUPFAM" id="SSF57997">
    <property type="entry name" value="Tropomyosin"/>
    <property type="match status" value="1"/>
</dbReference>
<protein>
    <submittedName>
        <fullName evidence="1">Uncharacterized protein</fullName>
    </submittedName>
</protein>
<dbReference type="EMBL" id="MU150267">
    <property type="protein sequence ID" value="KAF9462919.1"/>
    <property type="molecule type" value="Genomic_DNA"/>
</dbReference>
<accession>A0A9P5Y582</accession>
<organism evidence="1 2">
    <name type="scientific">Collybia nuda</name>
    <dbReference type="NCBI Taxonomy" id="64659"/>
    <lineage>
        <taxon>Eukaryota</taxon>
        <taxon>Fungi</taxon>
        <taxon>Dikarya</taxon>
        <taxon>Basidiomycota</taxon>
        <taxon>Agaricomycotina</taxon>
        <taxon>Agaricomycetes</taxon>
        <taxon>Agaricomycetidae</taxon>
        <taxon>Agaricales</taxon>
        <taxon>Tricholomatineae</taxon>
        <taxon>Clitocybaceae</taxon>
        <taxon>Collybia</taxon>
    </lineage>
</organism>
<gene>
    <name evidence="1" type="ORF">BDZ94DRAFT_1309251</name>
</gene>
<keyword evidence="2" id="KW-1185">Reference proteome</keyword>
<reference evidence="1" key="1">
    <citation type="submission" date="2020-11" db="EMBL/GenBank/DDBJ databases">
        <authorList>
            <consortium name="DOE Joint Genome Institute"/>
            <person name="Ahrendt S."/>
            <person name="Riley R."/>
            <person name="Andreopoulos W."/>
            <person name="Labutti K."/>
            <person name="Pangilinan J."/>
            <person name="Ruiz-Duenas F.J."/>
            <person name="Barrasa J.M."/>
            <person name="Sanchez-Garcia M."/>
            <person name="Camarero S."/>
            <person name="Miyauchi S."/>
            <person name="Serrano A."/>
            <person name="Linde D."/>
            <person name="Babiker R."/>
            <person name="Drula E."/>
            <person name="Ayuso-Fernandez I."/>
            <person name="Pacheco R."/>
            <person name="Padilla G."/>
            <person name="Ferreira P."/>
            <person name="Barriuso J."/>
            <person name="Kellner H."/>
            <person name="Castanera R."/>
            <person name="Alfaro M."/>
            <person name="Ramirez L."/>
            <person name="Pisabarro A.G."/>
            <person name="Kuo A."/>
            <person name="Tritt A."/>
            <person name="Lipzen A."/>
            <person name="He G."/>
            <person name="Yan M."/>
            <person name="Ng V."/>
            <person name="Cullen D."/>
            <person name="Martin F."/>
            <person name="Rosso M.-N."/>
            <person name="Henrissat B."/>
            <person name="Hibbett D."/>
            <person name="Martinez A.T."/>
            <person name="Grigoriev I.V."/>
        </authorList>
    </citation>
    <scope>NUCLEOTIDE SEQUENCE</scope>
    <source>
        <strain evidence="1">CBS 247.69</strain>
    </source>
</reference>
<evidence type="ECO:0000313" key="1">
    <source>
        <dbReference type="EMBL" id="KAF9462919.1"/>
    </source>
</evidence>